<proteinExistence type="inferred from homology"/>
<dbReference type="EMBL" id="JACIGK010000002">
    <property type="protein sequence ID" value="MBB4264904.1"/>
    <property type="molecule type" value="Genomic_DNA"/>
</dbReference>
<evidence type="ECO:0000256" key="10">
    <source>
        <dbReference type="HAMAP-Rule" id="MF_00185"/>
    </source>
</evidence>
<evidence type="ECO:0000256" key="3">
    <source>
        <dbReference type="ARBA" id="ARBA00005842"/>
    </source>
</evidence>
<dbReference type="PANTHER" id="PTHR11088:SF60">
    <property type="entry name" value="TRNA DIMETHYLALLYLTRANSFERASE"/>
    <property type="match status" value="1"/>
</dbReference>
<name>A0A7W6W8I6_9PROT</name>
<dbReference type="EC" id="2.5.1.75" evidence="10"/>
<evidence type="ECO:0000256" key="2">
    <source>
        <dbReference type="ARBA" id="ARBA00003213"/>
    </source>
</evidence>
<evidence type="ECO:0000256" key="9">
    <source>
        <dbReference type="ARBA" id="ARBA00049563"/>
    </source>
</evidence>
<dbReference type="HAMAP" id="MF_00185">
    <property type="entry name" value="IPP_trans"/>
    <property type="match status" value="1"/>
</dbReference>
<feature type="binding site" evidence="10">
    <location>
        <begin position="13"/>
        <end position="20"/>
    </location>
    <ligand>
        <name>ATP</name>
        <dbReference type="ChEBI" id="CHEBI:30616"/>
    </ligand>
</feature>
<keyword evidence="4 10" id="KW-0808">Transferase</keyword>
<feature type="site" description="Interaction with substrate tRNA" evidence="10">
    <location>
        <position position="104"/>
    </location>
</feature>
<evidence type="ECO:0000256" key="8">
    <source>
        <dbReference type="ARBA" id="ARBA00022842"/>
    </source>
</evidence>
<comment type="cofactor">
    <cofactor evidence="1 10">
        <name>Mg(2+)</name>
        <dbReference type="ChEBI" id="CHEBI:18420"/>
    </cofactor>
</comment>
<dbReference type="RefSeq" id="WP_184042525.1">
    <property type="nucleotide sequence ID" value="NZ_JACIGK010000002.1"/>
</dbReference>
<evidence type="ECO:0000256" key="6">
    <source>
        <dbReference type="ARBA" id="ARBA00022741"/>
    </source>
</evidence>
<comment type="caution">
    <text evidence="10">Lacks conserved residue(s) required for the propagation of feature annotation.</text>
</comment>
<dbReference type="Pfam" id="PF01715">
    <property type="entry name" value="IPPT"/>
    <property type="match status" value="1"/>
</dbReference>
<feature type="binding site" evidence="10">
    <location>
        <begin position="15"/>
        <end position="20"/>
    </location>
    <ligand>
        <name>substrate</name>
    </ligand>
</feature>
<keyword evidence="7 10" id="KW-0067">ATP-binding</keyword>
<evidence type="ECO:0000256" key="5">
    <source>
        <dbReference type="ARBA" id="ARBA00022694"/>
    </source>
</evidence>
<sequence>MTDPPPPLILLAGPTASGKSGLALALARAFDGVVVNADSMQVYRDLRLLTARPSPEDEALAPHRLYGVLDGAEVCSAARWAVLAKDTLRETWEAGRVPIVTGGTGLYLEALTEGLSPIPDIPAGIRAAARARLDRMGNTAFHAALIARDPVTAARLDPGNSQRLVRAWEVLDATGRSLSWWQDQPPDPPVVSARRLTLVLDPPREALRAAIDARFVAMIAAGALAEVAALLARGLPPDRPVMKAVGVPDLAAHLRGETDLETAVMRAQAASRRYAKRQRTWLRGRVRADGRWAGPSGGGGAGSGPDDTTDVVETVRRFLRSL</sequence>
<dbReference type="NCBIfam" id="TIGR00174">
    <property type="entry name" value="miaA"/>
    <property type="match status" value="1"/>
</dbReference>
<organism evidence="15 16">
    <name type="scientific">Roseospira visakhapatnamensis</name>
    <dbReference type="NCBI Taxonomy" id="390880"/>
    <lineage>
        <taxon>Bacteria</taxon>
        <taxon>Pseudomonadati</taxon>
        <taxon>Pseudomonadota</taxon>
        <taxon>Alphaproteobacteria</taxon>
        <taxon>Rhodospirillales</taxon>
        <taxon>Rhodospirillaceae</taxon>
        <taxon>Roseospira</taxon>
    </lineage>
</organism>
<keyword evidence="5 10" id="KW-0819">tRNA processing</keyword>
<keyword evidence="6 10" id="KW-0547">Nucleotide-binding</keyword>
<dbReference type="GO" id="GO:0052381">
    <property type="term" value="F:tRNA dimethylallyltransferase activity"/>
    <property type="evidence" value="ECO:0007669"/>
    <property type="project" value="UniProtKB-UniRule"/>
</dbReference>
<dbReference type="InterPro" id="IPR018022">
    <property type="entry name" value="IPT"/>
</dbReference>
<dbReference type="SUPFAM" id="SSF52540">
    <property type="entry name" value="P-loop containing nucleoside triphosphate hydrolases"/>
    <property type="match status" value="2"/>
</dbReference>
<dbReference type="AlphaFoldDB" id="A0A7W6W8I6"/>
<gene>
    <name evidence="10" type="primary">miaA</name>
    <name evidence="15" type="ORF">GGD89_000511</name>
</gene>
<feature type="site" description="Interaction with substrate tRNA" evidence="10">
    <location>
        <position position="126"/>
    </location>
</feature>
<evidence type="ECO:0000256" key="13">
    <source>
        <dbReference type="RuleBase" id="RU003785"/>
    </source>
</evidence>
<accession>A0A7W6W8I6</accession>
<dbReference type="Proteomes" id="UP000554286">
    <property type="component" value="Unassembled WGS sequence"/>
</dbReference>
<comment type="catalytic activity">
    <reaction evidence="9 10 11">
        <text>adenosine(37) in tRNA + dimethylallyl diphosphate = N(6)-dimethylallyladenosine(37) in tRNA + diphosphate</text>
        <dbReference type="Rhea" id="RHEA:26482"/>
        <dbReference type="Rhea" id="RHEA-COMP:10162"/>
        <dbReference type="Rhea" id="RHEA-COMP:10375"/>
        <dbReference type="ChEBI" id="CHEBI:33019"/>
        <dbReference type="ChEBI" id="CHEBI:57623"/>
        <dbReference type="ChEBI" id="CHEBI:74411"/>
        <dbReference type="ChEBI" id="CHEBI:74415"/>
        <dbReference type="EC" id="2.5.1.75"/>
    </reaction>
</comment>
<comment type="similarity">
    <text evidence="3 10 13">Belongs to the IPP transferase family.</text>
</comment>
<dbReference type="InterPro" id="IPR027417">
    <property type="entry name" value="P-loop_NTPase"/>
</dbReference>
<reference evidence="15 16" key="1">
    <citation type="submission" date="2020-08" db="EMBL/GenBank/DDBJ databases">
        <title>Genome sequencing of Purple Non-Sulfur Bacteria from various extreme environments.</title>
        <authorList>
            <person name="Mayer M."/>
        </authorList>
    </citation>
    <scope>NUCLEOTIDE SEQUENCE [LARGE SCALE GENOMIC DNA]</scope>
    <source>
        <strain evidence="15 16">JA131</strain>
    </source>
</reference>
<evidence type="ECO:0000256" key="1">
    <source>
        <dbReference type="ARBA" id="ARBA00001946"/>
    </source>
</evidence>
<evidence type="ECO:0000313" key="16">
    <source>
        <dbReference type="Proteomes" id="UP000554286"/>
    </source>
</evidence>
<evidence type="ECO:0000256" key="7">
    <source>
        <dbReference type="ARBA" id="ARBA00022840"/>
    </source>
</evidence>
<feature type="region of interest" description="Disordered" evidence="14">
    <location>
        <begin position="289"/>
        <end position="309"/>
    </location>
</feature>
<dbReference type="PANTHER" id="PTHR11088">
    <property type="entry name" value="TRNA DIMETHYLALLYLTRANSFERASE"/>
    <property type="match status" value="1"/>
</dbReference>
<keyword evidence="16" id="KW-1185">Reference proteome</keyword>
<protein>
    <recommendedName>
        <fullName evidence="10">tRNA dimethylallyltransferase</fullName>
        <ecNumber evidence="10">2.5.1.75</ecNumber>
    </recommendedName>
    <alternativeName>
        <fullName evidence="10">Dimethylallyl diphosphate:tRNA dimethylallyltransferase</fullName>
        <shortName evidence="10">DMAPP:tRNA dimethylallyltransferase</shortName>
        <shortName evidence="10">DMATase</shortName>
    </alternativeName>
    <alternativeName>
        <fullName evidence="10">Isopentenyl-diphosphate:tRNA isopentenyltransferase</fullName>
        <shortName evidence="10">IPP transferase</shortName>
        <shortName evidence="10">IPPT</shortName>
        <shortName evidence="10">IPTase</shortName>
    </alternativeName>
</protein>
<feature type="region of interest" description="Interaction with substrate tRNA" evidence="10">
    <location>
        <begin position="38"/>
        <end position="41"/>
    </location>
</feature>
<keyword evidence="8 10" id="KW-0460">Magnesium</keyword>
<evidence type="ECO:0000256" key="4">
    <source>
        <dbReference type="ARBA" id="ARBA00022679"/>
    </source>
</evidence>
<dbReference type="InterPro" id="IPR039657">
    <property type="entry name" value="Dimethylallyltransferase"/>
</dbReference>
<feature type="region of interest" description="Interaction with substrate tRNA" evidence="10">
    <location>
        <begin position="162"/>
        <end position="166"/>
    </location>
</feature>
<evidence type="ECO:0000313" key="15">
    <source>
        <dbReference type="EMBL" id="MBB4264904.1"/>
    </source>
</evidence>
<evidence type="ECO:0000256" key="12">
    <source>
        <dbReference type="RuleBase" id="RU003784"/>
    </source>
</evidence>
<dbReference type="Gene3D" id="3.40.50.300">
    <property type="entry name" value="P-loop containing nucleotide triphosphate hydrolases"/>
    <property type="match status" value="1"/>
</dbReference>
<comment type="subunit">
    <text evidence="10">Monomer.</text>
</comment>
<dbReference type="GO" id="GO:0005524">
    <property type="term" value="F:ATP binding"/>
    <property type="evidence" value="ECO:0007669"/>
    <property type="project" value="UniProtKB-UniRule"/>
</dbReference>
<comment type="caution">
    <text evidence="15">The sequence shown here is derived from an EMBL/GenBank/DDBJ whole genome shotgun (WGS) entry which is preliminary data.</text>
</comment>
<evidence type="ECO:0000256" key="11">
    <source>
        <dbReference type="RuleBase" id="RU003783"/>
    </source>
</evidence>
<evidence type="ECO:0000256" key="14">
    <source>
        <dbReference type="SAM" id="MobiDB-lite"/>
    </source>
</evidence>
<dbReference type="GO" id="GO:0006400">
    <property type="term" value="P:tRNA modification"/>
    <property type="evidence" value="ECO:0007669"/>
    <property type="project" value="TreeGrafter"/>
</dbReference>
<comment type="function">
    <text evidence="2 10 12">Catalyzes the transfer of a dimethylallyl group onto the adenine at position 37 in tRNAs that read codons beginning with uridine, leading to the formation of N6-(dimethylallyl)adenosine (i(6)A).</text>
</comment>
<dbReference type="Gene3D" id="1.10.20.140">
    <property type="match status" value="1"/>
</dbReference>